<reference evidence="4" key="1">
    <citation type="submission" date="2023-04" db="EMBL/GenBank/DDBJ databases">
        <title>Chromosome-level genome of Chaenocephalus aceratus.</title>
        <authorList>
            <person name="Park H."/>
        </authorList>
    </citation>
    <scope>NUCLEOTIDE SEQUENCE</scope>
    <source>
        <strain evidence="4">DE</strain>
        <tissue evidence="4">Muscle</tissue>
    </source>
</reference>
<name>A0AAD9FPG9_DISEL</name>
<evidence type="ECO:0000256" key="2">
    <source>
        <dbReference type="SAM" id="MobiDB-lite"/>
    </source>
</evidence>
<dbReference type="Pfam" id="PF18804">
    <property type="entry name" value="CxC3"/>
    <property type="match status" value="1"/>
</dbReference>
<accession>A0AAD9FPG9</accession>
<feature type="compositionally biased region" description="Acidic residues" evidence="2">
    <location>
        <begin position="692"/>
        <end position="703"/>
    </location>
</feature>
<feature type="region of interest" description="Disordered" evidence="2">
    <location>
        <begin position="61"/>
        <end position="87"/>
    </location>
</feature>
<dbReference type="Pfam" id="PF18758">
    <property type="entry name" value="KDZ"/>
    <property type="match status" value="1"/>
</dbReference>
<feature type="compositionally biased region" description="Basic residues" evidence="2">
    <location>
        <begin position="64"/>
        <end position="75"/>
    </location>
</feature>
<keyword evidence="5" id="KW-1185">Reference proteome</keyword>
<dbReference type="Proteomes" id="UP001228049">
    <property type="component" value="Unassembled WGS sequence"/>
</dbReference>
<feature type="compositionally biased region" description="Acidic residues" evidence="2">
    <location>
        <begin position="672"/>
        <end position="684"/>
    </location>
</feature>
<evidence type="ECO:0000313" key="5">
    <source>
        <dbReference type="Proteomes" id="UP001228049"/>
    </source>
</evidence>
<comment type="caution">
    <text evidence="4">The sequence shown here is derived from an EMBL/GenBank/DDBJ whole genome shotgun (WGS) entry which is preliminary data.</text>
</comment>
<dbReference type="InterPro" id="IPR040564">
    <property type="entry name" value="CxC3-like"/>
</dbReference>
<dbReference type="InterPro" id="IPR040521">
    <property type="entry name" value="KDZ"/>
</dbReference>
<protein>
    <submittedName>
        <fullName evidence="4">Methionyl-tRNA formyltransferase</fullName>
    </submittedName>
</protein>
<dbReference type="PANTHER" id="PTHR33104:SF2">
    <property type="entry name" value="CXC3 LIKE CYSTEINE CLUSTER DOMAIN-CONTAINING PROTEIN"/>
    <property type="match status" value="1"/>
</dbReference>
<proteinExistence type="predicted"/>
<dbReference type="PANTHER" id="PTHR33104">
    <property type="entry name" value="SI:DKEY-29D5.2"/>
    <property type="match status" value="1"/>
</dbReference>
<feature type="region of interest" description="Disordered" evidence="2">
    <location>
        <begin position="671"/>
        <end position="703"/>
    </location>
</feature>
<sequence>MAGRQAPRRTSLNWDETDTGEDKEEIDKVKAKLGEKLQAKEDCQPAVKWRKRDQFGRLIVKSRSSSKVHAKRQKKTGQSQLPNISAEHVADSTEGTFTSEVQQTHNMIGDSYKALPPTDIITEDASGQPSPCEEVRLLPFALPRKICSCNADNVSLSGGQKVIFININGRYDLSVPLLTCENCHCQWTPQIKDLISNGYWPGTIEFHTVFSIDLFATYEDLKISAPGLSRQAFIRMLESRSVRAGRVGITSGDNFQRSFLEWTYCRHEIDKLLGDDHLSCPACGDDMVAVSLDGNRKMYRFNRQGTVECPYFEGTFIAKDTDVEGFVQRIRDKVKPAPGRPSCGKSNFKAGREATRKSEARLDEEGMMTSVEWSGCNQEGAGLTVGEEVEAVNSYLSRVATTTKYMSKARRTDMITIHARGWNLRKKQNLHRYLSQRYVKTKKRTDEMDKDIQNLQTKLQTTEEGMKQWVKEVEEWAASSPKSTNCQDQQGLQRVMEGLALKINSGKWSYNNKDRKPKRDIIAKNKRKLEEAIAAYNNLVPDTEAVDTADAVLSQDFPIWPWDSASTVPLETKKMAFDKVMLLSRLREEDGILIKEMKNHCRYLTGSSRAVQREIQQIEKDLCKQSCPFTMSLEAYEGLKDLLKKRLQEMEKQMKEAFSTYRNVLMDPTALQEEDNEGEEEVWDGEICLTLDDTDSSDDEKQD</sequence>
<evidence type="ECO:0000256" key="1">
    <source>
        <dbReference type="SAM" id="Coils"/>
    </source>
</evidence>
<evidence type="ECO:0000259" key="3">
    <source>
        <dbReference type="Pfam" id="PF18804"/>
    </source>
</evidence>
<feature type="region of interest" description="Disordered" evidence="2">
    <location>
        <begin position="1"/>
        <end position="25"/>
    </location>
</feature>
<feature type="compositionally biased region" description="Acidic residues" evidence="2">
    <location>
        <begin position="15"/>
        <end position="24"/>
    </location>
</feature>
<gene>
    <name evidence="4" type="ORF">KUDE01_009226</name>
</gene>
<feature type="domain" description="CxC3 like cysteine cluster" evidence="3">
    <location>
        <begin position="139"/>
        <end position="242"/>
    </location>
</feature>
<feature type="coiled-coil region" evidence="1">
    <location>
        <begin position="633"/>
        <end position="660"/>
    </location>
</feature>
<feature type="region of interest" description="Disordered" evidence="2">
    <location>
        <begin position="334"/>
        <end position="357"/>
    </location>
</feature>
<evidence type="ECO:0000313" key="4">
    <source>
        <dbReference type="EMBL" id="KAK1906830.1"/>
    </source>
</evidence>
<dbReference type="EMBL" id="JASDAP010000001">
    <property type="protein sequence ID" value="KAK1906830.1"/>
    <property type="molecule type" value="Genomic_DNA"/>
</dbReference>
<organism evidence="4 5">
    <name type="scientific">Dissostichus eleginoides</name>
    <name type="common">Patagonian toothfish</name>
    <name type="synonym">Dissostichus amissus</name>
    <dbReference type="NCBI Taxonomy" id="100907"/>
    <lineage>
        <taxon>Eukaryota</taxon>
        <taxon>Metazoa</taxon>
        <taxon>Chordata</taxon>
        <taxon>Craniata</taxon>
        <taxon>Vertebrata</taxon>
        <taxon>Euteleostomi</taxon>
        <taxon>Actinopterygii</taxon>
        <taxon>Neopterygii</taxon>
        <taxon>Teleostei</taxon>
        <taxon>Neoteleostei</taxon>
        <taxon>Acanthomorphata</taxon>
        <taxon>Eupercaria</taxon>
        <taxon>Perciformes</taxon>
        <taxon>Notothenioidei</taxon>
        <taxon>Nototheniidae</taxon>
        <taxon>Dissostichus</taxon>
    </lineage>
</organism>
<dbReference type="AlphaFoldDB" id="A0AAD9FPG9"/>
<keyword evidence="1" id="KW-0175">Coiled coil</keyword>